<evidence type="ECO:0000313" key="2">
    <source>
        <dbReference type="EnsemblMetazoa" id="AALB006312-PA"/>
    </source>
</evidence>
<dbReference type="RefSeq" id="XP_035780124.1">
    <property type="nucleotide sequence ID" value="XM_035924231.1"/>
</dbReference>
<dbReference type="AlphaFoldDB" id="A0A182FIG7"/>
<dbReference type="GO" id="GO:0030198">
    <property type="term" value="P:extracellular matrix organization"/>
    <property type="evidence" value="ECO:0007669"/>
    <property type="project" value="TreeGrafter"/>
</dbReference>
<dbReference type="GO" id="GO:0007155">
    <property type="term" value="P:cell adhesion"/>
    <property type="evidence" value="ECO:0007669"/>
    <property type="project" value="TreeGrafter"/>
</dbReference>
<sequence>MVRLCRRTAAGVTPGAGPWLPSKRASLVLLLVLAALVGFGETLHGTATSSGSPYPVERRIQEDPDLSEFYSMVERDPTLMQMMKRDAMSVFAPTNRAFQSFTGNLNVLYHVLPDWVPLDRLDYRLETLANRAAVYITRRKIPTDPHYEVFVNNAQILDLRAANRSYRSETNKPQALYIIDDVLLSVPAFGESDKLAGSTGDGVITPRVSAWDLLLHSESSFFGTFRLGPLRKQVTQQQQEHLYRGQGEYTFFLPVEQSYKPRSSLTRLDRVALEGHIVPNRVLFTACAPYNEPLRTLAFGENVKITITFVSYGTGRDARVYVMSRTALPNARLASGTVIAQIVKANLPVGNGVVHLINRPLVVVDNKIAQALQEDEDGIFSKFYDLIADYGPLFLEALQTGSGPRTLLVPDKTAVSRIQESKYLNDRKKMMEVFRMHLIPESLPIDRIRRSSTGTLGHYATAAPNMFLYFDMQQNQQTHESIVTVEGGGVNATVLLPDITTVDGYIHLIDRVLGLPHMSVREKLETDPMLNLSHELGMLNRFNEQLNKTSRRYTFFVPRDQAWVNWFTKRASRRLDVFLQHPDKVRTVMERHLIIADRVFRMSELKSMATDSLILPTSTNSAPLRLRVRLEDRRFFIKWKEGGNWISVFRHDIECTNGIIHVLDEPLMLDSDIPDAASSSSIIIGSTRGAVLAAAWLLVVAFVYRCIPAIGQ</sequence>
<protein>
    <recommendedName>
        <fullName evidence="1">FAS1 domain-containing protein</fullName>
    </recommendedName>
</protein>
<dbReference type="GeneID" id="118460140"/>
<dbReference type="CTD" id="42025"/>
<feature type="domain" description="FAS1" evidence="1">
    <location>
        <begin position="208"/>
        <end position="361"/>
    </location>
</feature>
<dbReference type="VEuPathDB" id="VectorBase:AALB006312"/>
<dbReference type="Pfam" id="PF02469">
    <property type="entry name" value="Fasciclin"/>
    <property type="match status" value="4"/>
</dbReference>
<dbReference type="KEGG" id="aali:118460140"/>
<dbReference type="VEuPathDB" id="VectorBase:AALB20_031755"/>
<proteinExistence type="predicted"/>
<evidence type="ECO:0000313" key="3">
    <source>
        <dbReference type="Proteomes" id="UP000069272"/>
    </source>
</evidence>
<accession>A0A182FIG7</accession>
<reference evidence="2 3" key="1">
    <citation type="journal article" date="2017" name="G3 (Bethesda)">
        <title>The Physical Genome Mapping of Anopheles albimanus Corrected Scaffold Misassemblies and Identified Interarm Rearrangements in Genus Anopheles.</title>
        <authorList>
            <person name="Artemov G.N."/>
            <person name="Peery A.N."/>
            <person name="Jiang X."/>
            <person name="Tu Z."/>
            <person name="Stegniy V.N."/>
            <person name="Sharakhova M.V."/>
            <person name="Sharakhov I.V."/>
        </authorList>
    </citation>
    <scope>NUCLEOTIDE SEQUENCE [LARGE SCALE GENOMIC DNA]</scope>
    <source>
        <strain evidence="2 3">ALBI9_A</strain>
    </source>
</reference>
<dbReference type="PANTHER" id="PTHR10900:SF80">
    <property type="entry name" value="FASCICLIN-1"/>
    <property type="match status" value="1"/>
</dbReference>
<dbReference type="GO" id="GO:0005615">
    <property type="term" value="C:extracellular space"/>
    <property type="evidence" value="ECO:0007669"/>
    <property type="project" value="TreeGrafter"/>
</dbReference>
<reference evidence="2" key="2">
    <citation type="submission" date="2022-08" db="UniProtKB">
        <authorList>
            <consortium name="EnsemblMetazoa"/>
        </authorList>
    </citation>
    <scope>IDENTIFICATION</scope>
    <source>
        <strain evidence="2">STECLA/ALBI9_A</strain>
    </source>
</reference>
<dbReference type="PANTHER" id="PTHR10900">
    <property type="entry name" value="PERIOSTIN-RELATED"/>
    <property type="match status" value="1"/>
</dbReference>
<dbReference type="InterPro" id="IPR000782">
    <property type="entry name" value="FAS1_domain"/>
</dbReference>
<dbReference type="InterPro" id="IPR036378">
    <property type="entry name" value="FAS1_dom_sf"/>
</dbReference>
<dbReference type="SUPFAM" id="SSF82153">
    <property type="entry name" value="FAS1 domain"/>
    <property type="match status" value="4"/>
</dbReference>
<dbReference type="PROSITE" id="PS50213">
    <property type="entry name" value="FAS1"/>
    <property type="match status" value="4"/>
</dbReference>
<feature type="domain" description="FAS1" evidence="1">
    <location>
        <begin position="517"/>
        <end position="667"/>
    </location>
</feature>
<name>A0A182FIG7_ANOAL</name>
<dbReference type="OrthoDB" id="7700931at2759"/>
<dbReference type="InterPro" id="IPR050904">
    <property type="entry name" value="Adhesion/Biosynth-related"/>
</dbReference>
<organism evidence="2 3">
    <name type="scientific">Anopheles albimanus</name>
    <name type="common">New world malaria mosquito</name>
    <dbReference type="NCBI Taxonomy" id="7167"/>
    <lineage>
        <taxon>Eukaryota</taxon>
        <taxon>Metazoa</taxon>
        <taxon>Ecdysozoa</taxon>
        <taxon>Arthropoda</taxon>
        <taxon>Hexapoda</taxon>
        <taxon>Insecta</taxon>
        <taxon>Pterygota</taxon>
        <taxon>Neoptera</taxon>
        <taxon>Endopterygota</taxon>
        <taxon>Diptera</taxon>
        <taxon>Nematocera</taxon>
        <taxon>Culicoidea</taxon>
        <taxon>Culicidae</taxon>
        <taxon>Anophelinae</taxon>
        <taxon>Anopheles</taxon>
    </lineage>
</organism>
<dbReference type="Gene3D" id="2.30.180.10">
    <property type="entry name" value="FAS1 domain"/>
    <property type="match status" value="4"/>
</dbReference>
<dbReference type="STRING" id="7167.A0A182FIG7"/>
<feature type="domain" description="FAS1" evidence="1">
    <location>
        <begin position="53"/>
        <end position="183"/>
    </location>
</feature>
<dbReference type="GO" id="GO:0050839">
    <property type="term" value="F:cell adhesion molecule binding"/>
    <property type="evidence" value="ECO:0007669"/>
    <property type="project" value="TreeGrafter"/>
</dbReference>
<dbReference type="Proteomes" id="UP000069272">
    <property type="component" value="Chromosome X"/>
</dbReference>
<dbReference type="SMART" id="SM00554">
    <property type="entry name" value="FAS1"/>
    <property type="match status" value="4"/>
</dbReference>
<keyword evidence="3" id="KW-1185">Reference proteome</keyword>
<feature type="domain" description="FAS1" evidence="1">
    <location>
        <begin position="367"/>
        <end position="513"/>
    </location>
</feature>
<dbReference type="EnsemblMetazoa" id="AALB006312-RA">
    <property type="protein sequence ID" value="AALB006312-PA"/>
    <property type="gene ID" value="AALB006312"/>
</dbReference>
<dbReference type="GO" id="GO:0031012">
    <property type="term" value="C:extracellular matrix"/>
    <property type="evidence" value="ECO:0007669"/>
    <property type="project" value="TreeGrafter"/>
</dbReference>
<evidence type="ECO:0000259" key="1">
    <source>
        <dbReference type="PROSITE" id="PS50213"/>
    </source>
</evidence>